<gene>
    <name evidence="8" type="ORF">EUU25_06005</name>
</gene>
<dbReference type="PROSITE" id="PS51352">
    <property type="entry name" value="THIOREDOXIN_2"/>
    <property type="match status" value="1"/>
</dbReference>
<dbReference type="RefSeq" id="WP_158899205.1">
    <property type="nucleotide sequence ID" value="NZ_CP035733.1"/>
</dbReference>
<keyword evidence="4" id="KW-0560">Oxidoreductase</keyword>
<keyword evidence="9" id="KW-1185">Reference proteome</keyword>
<dbReference type="PANTHER" id="PTHR13887:SF14">
    <property type="entry name" value="DISULFIDE BOND FORMATION PROTEIN D"/>
    <property type="match status" value="1"/>
</dbReference>
<accession>A0A6I6L311</accession>
<dbReference type="KEGG" id="slaa:EUU25_06005"/>
<keyword evidence="3" id="KW-0732">Signal</keyword>
<dbReference type="Proteomes" id="UP000428803">
    <property type="component" value="Chromosome"/>
</dbReference>
<evidence type="ECO:0000256" key="5">
    <source>
        <dbReference type="ARBA" id="ARBA00023157"/>
    </source>
</evidence>
<dbReference type="Gene3D" id="3.40.30.10">
    <property type="entry name" value="Glutaredoxin"/>
    <property type="match status" value="1"/>
</dbReference>
<organism evidence="8 9">
    <name type="scientific">Sphingorhabdus lacus</name>
    <dbReference type="NCBI Taxonomy" id="392610"/>
    <lineage>
        <taxon>Bacteria</taxon>
        <taxon>Pseudomonadati</taxon>
        <taxon>Pseudomonadota</taxon>
        <taxon>Alphaproteobacteria</taxon>
        <taxon>Sphingomonadales</taxon>
        <taxon>Sphingomonadaceae</taxon>
        <taxon>Sphingorhabdus</taxon>
    </lineage>
</organism>
<evidence type="ECO:0000313" key="9">
    <source>
        <dbReference type="Proteomes" id="UP000428803"/>
    </source>
</evidence>
<comment type="similarity">
    <text evidence="2">Belongs to the thioredoxin family. DsbA subfamily.</text>
</comment>
<sequence length="218" mass="23087">MNRRFGVILTGLLAIGAFTAGAAIYGRTYAEEPAAKVATVQADVFVRAHSPIIGPKTAPVTIVEFFDPSCEACRAFYPGVKQILAAYPNDVRLVLRYLPLHQGSAEAIGILEAARAQGVLEPVMSALLEAQPAWHDGNMASAWVAAEAAGLDVEKAKAMPMTGAKAIMEADMVDANSLAVKGTPSFFVNGKPLAEFGPEQLYAQVRAEVEALRSATQQ</sequence>
<evidence type="ECO:0000313" key="8">
    <source>
        <dbReference type="EMBL" id="QGY80210.1"/>
    </source>
</evidence>
<evidence type="ECO:0000256" key="3">
    <source>
        <dbReference type="ARBA" id="ARBA00022729"/>
    </source>
</evidence>
<comment type="function">
    <text evidence="1">May be required for disulfide bond formation in some proteins.</text>
</comment>
<dbReference type="InterPro" id="IPR012336">
    <property type="entry name" value="Thioredoxin-like_fold"/>
</dbReference>
<evidence type="ECO:0000256" key="4">
    <source>
        <dbReference type="ARBA" id="ARBA00023002"/>
    </source>
</evidence>
<evidence type="ECO:0000256" key="2">
    <source>
        <dbReference type="ARBA" id="ARBA00005791"/>
    </source>
</evidence>
<dbReference type="OrthoDB" id="9780147at2"/>
<keyword evidence="5" id="KW-1015">Disulfide bond</keyword>
<dbReference type="SUPFAM" id="SSF52833">
    <property type="entry name" value="Thioredoxin-like"/>
    <property type="match status" value="1"/>
</dbReference>
<dbReference type="AlphaFoldDB" id="A0A6I6L311"/>
<protein>
    <submittedName>
        <fullName evidence="8">Disulfide bond formation protein DsbA</fullName>
    </submittedName>
</protein>
<evidence type="ECO:0000256" key="1">
    <source>
        <dbReference type="ARBA" id="ARBA00003565"/>
    </source>
</evidence>
<dbReference type="GO" id="GO:0016491">
    <property type="term" value="F:oxidoreductase activity"/>
    <property type="evidence" value="ECO:0007669"/>
    <property type="project" value="UniProtKB-KW"/>
</dbReference>
<keyword evidence="6" id="KW-0676">Redox-active center</keyword>
<dbReference type="PANTHER" id="PTHR13887">
    <property type="entry name" value="GLUTATHIONE S-TRANSFERASE KAPPA"/>
    <property type="match status" value="1"/>
</dbReference>
<dbReference type="EMBL" id="CP035733">
    <property type="protein sequence ID" value="QGY80210.1"/>
    <property type="molecule type" value="Genomic_DNA"/>
</dbReference>
<proteinExistence type="inferred from homology"/>
<reference evidence="9" key="1">
    <citation type="submission" date="2019-01" db="EMBL/GenBank/DDBJ databases">
        <title>Sphingorhabdus lacus sp.nov., isolated from an oligotrophic freshwater lake.</title>
        <authorList>
            <person name="Park M."/>
        </authorList>
    </citation>
    <scope>NUCLEOTIDE SEQUENCE [LARGE SCALE GENOMIC DNA]</scope>
    <source>
        <strain evidence="9">IMCC1753</strain>
    </source>
</reference>
<name>A0A6I6L311_9SPHN</name>
<dbReference type="Pfam" id="PF13462">
    <property type="entry name" value="Thioredoxin_4"/>
    <property type="match status" value="1"/>
</dbReference>
<dbReference type="InterPro" id="IPR036249">
    <property type="entry name" value="Thioredoxin-like_sf"/>
</dbReference>
<dbReference type="InterPro" id="IPR013766">
    <property type="entry name" value="Thioredoxin_domain"/>
</dbReference>
<feature type="domain" description="Thioredoxin" evidence="7">
    <location>
        <begin position="26"/>
        <end position="214"/>
    </location>
</feature>
<evidence type="ECO:0000256" key="6">
    <source>
        <dbReference type="ARBA" id="ARBA00023284"/>
    </source>
</evidence>
<evidence type="ECO:0000259" key="7">
    <source>
        <dbReference type="PROSITE" id="PS51352"/>
    </source>
</evidence>